<evidence type="ECO:0000256" key="2">
    <source>
        <dbReference type="ARBA" id="ARBA00022692"/>
    </source>
</evidence>
<dbReference type="RefSeq" id="WP_249586280.1">
    <property type="nucleotide sequence ID" value="NZ_BAAAQL010000059.1"/>
</dbReference>
<proteinExistence type="predicted"/>
<evidence type="ECO:0000256" key="5">
    <source>
        <dbReference type="SAM" id="Phobius"/>
    </source>
</evidence>
<evidence type="ECO:0000313" key="7">
    <source>
        <dbReference type="Proteomes" id="UP000829992"/>
    </source>
</evidence>
<keyword evidence="2 5" id="KW-0812">Transmembrane</keyword>
<keyword evidence="4 5" id="KW-0472">Membrane</keyword>
<feature type="transmembrane region" description="Helical" evidence="5">
    <location>
        <begin position="29"/>
        <end position="48"/>
    </location>
</feature>
<gene>
    <name evidence="6" type="ORF">M4V62_06600</name>
</gene>
<feature type="transmembrane region" description="Helical" evidence="5">
    <location>
        <begin position="68"/>
        <end position="90"/>
    </location>
</feature>
<dbReference type="Proteomes" id="UP000829992">
    <property type="component" value="Chromosome"/>
</dbReference>
<dbReference type="InterPro" id="IPR032808">
    <property type="entry name" value="DoxX"/>
</dbReference>
<accession>A0ABY4PPH9</accession>
<dbReference type="Pfam" id="PF07681">
    <property type="entry name" value="DoxX"/>
    <property type="match status" value="1"/>
</dbReference>
<feature type="transmembrane region" description="Helical" evidence="5">
    <location>
        <begin position="97"/>
        <end position="115"/>
    </location>
</feature>
<sequence>MIPAVRIRRRHKARLAAWAAAYQRHSLTFLRASVGLLYLWFGVLKFIASMSPAQDIATHAMSVMTFGAVPGQVSGPLLALMEVLIGVGLVTGRLPRLAMGVFFVHMAGVFATLLIMPGEVWLHAPLVPTMEGQYILKNIVLVVACMAVATRKLARR</sequence>
<evidence type="ECO:0000256" key="1">
    <source>
        <dbReference type="ARBA" id="ARBA00004141"/>
    </source>
</evidence>
<name>A0ABY4PPH9_9ACTN</name>
<keyword evidence="3 5" id="KW-1133">Transmembrane helix</keyword>
<comment type="subcellular location">
    <subcellularLocation>
        <location evidence="1">Membrane</location>
        <topology evidence="1">Multi-pass membrane protein</topology>
    </subcellularLocation>
</comment>
<organism evidence="6 7">
    <name type="scientific">Streptomyces durmitorensis</name>
    <dbReference type="NCBI Taxonomy" id="319947"/>
    <lineage>
        <taxon>Bacteria</taxon>
        <taxon>Bacillati</taxon>
        <taxon>Actinomycetota</taxon>
        <taxon>Actinomycetes</taxon>
        <taxon>Kitasatosporales</taxon>
        <taxon>Streptomycetaceae</taxon>
        <taxon>Streptomyces</taxon>
    </lineage>
</organism>
<evidence type="ECO:0000256" key="4">
    <source>
        <dbReference type="ARBA" id="ARBA00023136"/>
    </source>
</evidence>
<evidence type="ECO:0000256" key="3">
    <source>
        <dbReference type="ARBA" id="ARBA00022989"/>
    </source>
</evidence>
<dbReference type="EMBL" id="CP097289">
    <property type="protein sequence ID" value="UQT54789.1"/>
    <property type="molecule type" value="Genomic_DNA"/>
</dbReference>
<protein>
    <submittedName>
        <fullName evidence="6">DoxX family membrane protein</fullName>
    </submittedName>
</protein>
<feature type="transmembrane region" description="Helical" evidence="5">
    <location>
        <begin position="135"/>
        <end position="154"/>
    </location>
</feature>
<reference evidence="6 7" key="1">
    <citation type="submission" date="2022-05" db="EMBL/GenBank/DDBJ databases">
        <authorList>
            <person name="Zhou X."/>
            <person name="Li K."/>
            <person name="Man Y."/>
        </authorList>
    </citation>
    <scope>NUCLEOTIDE SEQUENCE [LARGE SCALE GENOMIC DNA]</scope>
    <source>
        <strain evidence="6 7">MS405</strain>
    </source>
</reference>
<evidence type="ECO:0000313" key="6">
    <source>
        <dbReference type="EMBL" id="UQT54789.1"/>
    </source>
</evidence>
<keyword evidence="7" id="KW-1185">Reference proteome</keyword>